<dbReference type="Gene3D" id="1.20.120.330">
    <property type="entry name" value="Nucleotidyltransferases domain 2"/>
    <property type="match status" value="1"/>
</dbReference>
<name>A0ABX1NQJ5_9RHOO</name>
<comment type="caution">
    <text evidence="2">The sequence shown here is derived from an EMBL/GenBank/DDBJ whole genome shotgun (WGS) entry which is preliminary data.</text>
</comment>
<organism evidence="2 3">
    <name type="scientific">Aromatoleum bremense</name>
    <dbReference type="NCBI Taxonomy" id="76115"/>
    <lineage>
        <taxon>Bacteria</taxon>
        <taxon>Pseudomonadati</taxon>
        <taxon>Pseudomonadota</taxon>
        <taxon>Betaproteobacteria</taxon>
        <taxon>Rhodocyclales</taxon>
        <taxon>Rhodocyclaceae</taxon>
        <taxon>Aromatoleum</taxon>
    </lineage>
</organism>
<dbReference type="SMART" id="SM00748">
    <property type="entry name" value="HEPN"/>
    <property type="match status" value="1"/>
</dbReference>
<proteinExistence type="predicted"/>
<reference evidence="2 3" key="1">
    <citation type="submission" date="2019-12" db="EMBL/GenBank/DDBJ databases">
        <title>Comparative genomics gives insights into the taxonomy of the Azoarcus-Aromatoleum group and reveals separate origins of nif in the plant-associated Azoarcus and non-plant-associated Aromatoleum sub-groups.</title>
        <authorList>
            <person name="Lafos M."/>
            <person name="Maluk M."/>
            <person name="Batista M."/>
            <person name="Junghare M."/>
            <person name="Carmona M."/>
            <person name="Faoro H."/>
            <person name="Cruz L.M."/>
            <person name="Battistoni F."/>
            <person name="De Souza E."/>
            <person name="Pedrosa F."/>
            <person name="Chen W.-M."/>
            <person name="Poole P.S."/>
            <person name="Dixon R.A."/>
            <person name="James E.K."/>
        </authorList>
    </citation>
    <scope>NUCLEOTIDE SEQUENCE [LARGE SCALE GENOMIC DNA]</scope>
    <source>
        <strain evidence="2 3">PbN1</strain>
    </source>
</reference>
<gene>
    <name evidence="2" type="ORF">GPA24_01560</name>
</gene>
<evidence type="ECO:0000313" key="3">
    <source>
        <dbReference type="Proteomes" id="UP000633943"/>
    </source>
</evidence>
<dbReference type="RefSeq" id="WP_169117077.1">
    <property type="nucleotide sequence ID" value="NZ_CP059467.1"/>
</dbReference>
<protein>
    <submittedName>
        <fullName evidence="2">HEPN domain-containing protein</fullName>
    </submittedName>
</protein>
<sequence length="127" mass="14308">MNPHTEQANEIFRAAVRDRTTFLILRKSAESPHESMLFHAQQAAEKFIKAVLVQRGVFFRRTHDLLELAALSGQNQIDLPVSRDLLTRLTPYAVEFRYLGVHAPNVTAEEAESAVVALEHWAAACLQ</sequence>
<evidence type="ECO:0000313" key="2">
    <source>
        <dbReference type="EMBL" id="NMG14248.1"/>
    </source>
</evidence>
<dbReference type="EMBL" id="WTVP01000002">
    <property type="protein sequence ID" value="NMG14248.1"/>
    <property type="molecule type" value="Genomic_DNA"/>
</dbReference>
<keyword evidence="3" id="KW-1185">Reference proteome</keyword>
<evidence type="ECO:0000259" key="1">
    <source>
        <dbReference type="SMART" id="SM00748"/>
    </source>
</evidence>
<dbReference type="SUPFAM" id="SSF81593">
    <property type="entry name" value="Nucleotidyltransferase substrate binding subunit/domain"/>
    <property type="match status" value="1"/>
</dbReference>
<accession>A0ABX1NQJ5</accession>
<feature type="domain" description="HEPN" evidence="1">
    <location>
        <begin position="12"/>
        <end position="121"/>
    </location>
</feature>
<dbReference type="InterPro" id="IPR007842">
    <property type="entry name" value="HEPN_dom"/>
</dbReference>
<dbReference type="Proteomes" id="UP000633943">
    <property type="component" value="Unassembled WGS sequence"/>
</dbReference>
<dbReference type="Pfam" id="PF05168">
    <property type="entry name" value="HEPN"/>
    <property type="match status" value="1"/>
</dbReference>